<name>A0A0A8ZRR1_ARUDO</name>
<reference evidence="1" key="2">
    <citation type="journal article" date="2015" name="Data Brief">
        <title>Shoot transcriptome of the giant reed, Arundo donax.</title>
        <authorList>
            <person name="Barrero R.A."/>
            <person name="Guerrero F.D."/>
            <person name="Moolhuijzen P."/>
            <person name="Goolsby J.A."/>
            <person name="Tidwell J."/>
            <person name="Bellgard S.E."/>
            <person name="Bellgard M.I."/>
        </authorList>
    </citation>
    <scope>NUCLEOTIDE SEQUENCE</scope>
    <source>
        <tissue evidence="1">Shoot tissue taken approximately 20 cm above the soil surface</tissue>
    </source>
</reference>
<evidence type="ECO:0000313" key="1">
    <source>
        <dbReference type="EMBL" id="JAD41481.1"/>
    </source>
</evidence>
<dbReference type="AlphaFoldDB" id="A0A0A8ZRR1"/>
<proteinExistence type="predicted"/>
<reference evidence="1" key="1">
    <citation type="submission" date="2014-09" db="EMBL/GenBank/DDBJ databases">
        <authorList>
            <person name="Magalhaes I.L.F."/>
            <person name="Oliveira U."/>
            <person name="Santos F.R."/>
            <person name="Vidigal T.H.D.A."/>
            <person name="Brescovit A.D."/>
            <person name="Santos A.J."/>
        </authorList>
    </citation>
    <scope>NUCLEOTIDE SEQUENCE</scope>
    <source>
        <tissue evidence="1">Shoot tissue taken approximately 20 cm above the soil surface</tissue>
    </source>
</reference>
<accession>A0A0A8ZRR1</accession>
<protein>
    <submittedName>
        <fullName evidence="1">Uncharacterized protein</fullName>
    </submittedName>
</protein>
<sequence length="34" mass="3967">MCRHHEGINCWSSNREFDDRLMIFLASCSLAHVS</sequence>
<dbReference type="EMBL" id="GBRH01256414">
    <property type="protein sequence ID" value="JAD41481.1"/>
    <property type="molecule type" value="Transcribed_RNA"/>
</dbReference>
<organism evidence="1">
    <name type="scientific">Arundo donax</name>
    <name type="common">Giant reed</name>
    <name type="synonym">Donax arundinaceus</name>
    <dbReference type="NCBI Taxonomy" id="35708"/>
    <lineage>
        <taxon>Eukaryota</taxon>
        <taxon>Viridiplantae</taxon>
        <taxon>Streptophyta</taxon>
        <taxon>Embryophyta</taxon>
        <taxon>Tracheophyta</taxon>
        <taxon>Spermatophyta</taxon>
        <taxon>Magnoliopsida</taxon>
        <taxon>Liliopsida</taxon>
        <taxon>Poales</taxon>
        <taxon>Poaceae</taxon>
        <taxon>PACMAD clade</taxon>
        <taxon>Arundinoideae</taxon>
        <taxon>Arundineae</taxon>
        <taxon>Arundo</taxon>
    </lineage>
</organism>